<protein>
    <submittedName>
        <fullName evidence="4">Uncharacterized protein</fullName>
    </submittedName>
</protein>
<evidence type="ECO:0000313" key="4">
    <source>
        <dbReference type="EMBL" id="KAK9915445.1"/>
    </source>
</evidence>
<gene>
    <name evidence="4" type="ORF">WJX75_009249</name>
</gene>
<feature type="transmembrane region" description="Helical" evidence="3">
    <location>
        <begin position="152"/>
        <end position="171"/>
    </location>
</feature>
<comment type="caution">
    <text evidence="4">The sequence shown here is derived from an EMBL/GenBank/DDBJ whole genome shotgun (WGS) entry which is preliminary data.</text>
</comment>
<feature type="transmembrane region" description="Helical" evidence="3">
    <location>
        <begin position="231"/>
        <end position="254"/>
    </location>
</feature>
<feature type="transmembrane region" description="Helical" evidence="3">
    <location>
        <begin position="191"/>
        <end position="211"/>
    </location>
</feature>
<dbReference type="EMBL" id="JALJOT010000005">
    <property type="protein sequence ID" value="KAK9915445.1"/>
    <property type="molecule type" value="Genomic_DNA"/>
</dbReference>
<evidence type="ECO:0000256" key="3">
    <source>
        <dbReference type="SAM" id="Phobius"/>
    </source>
</evidence>
<keyword evidence="5" id="KW-1185">Reference proteome</keyword>
<keyword evidence="3" id="KW-1133">Transmembrane helix</keyword>
<sequence length="986" mass="106042">MCLRQIADPELRCILGKGNGCLITSVLEEHALTSEGISYKEAMAVAAFSDWRKQATLEFPDVLLEKGFVRHVGASNQQLMRYHRVVDAAIFFIAIIEAQKTYGPQPQALLCCCLHFTAGMIQLLVSAASLLLPRLFQEWHEYVKVFCQMCNFLVMINVTLALTSLGDKFPLGHHLNIMMAAVNYLPGQVRVSVFAPILAVQSAVWVVVGGIQRQYNPHHSAPPITTAWQLAQHIASTYFMSFWLVVMVGLLLELRSRRCFLMSRKSTRELQWQPSGFAAVLAQAAERPAVSGPFGAESVAQIEACQQLLDDRNKLAKQQRSLRYKLELLEMEMGRDTLEVMGERSRAHQLAQQVANMTQQLAAQRCVSTFLGSNEQSLREEIANLRKERNELAEDAERVRAAAKQVAAEKLELLEKLERAVHLMDHMRAQAQAETAAMWSGLLRALQITQPPPTLQEAAPAVTRRLKELGWPVTADLAAWLEGMLHKEEERRRAMSAQQATNPSAPSSSTAASSEAGSRGSVAVEDAYPAAALQPETEPSPGPASAAPSAAAVAAAAAEAPTAAAAAQGRQGLQGPVGLPEVRREQLRSTSLESGTTLSGGFSSFGSDALLDRYSSMSSVDSQSDLPARGSQARASAGRDCGTCSGRVHQPLLNAVSSKVLALSSGPTMAGPEWTHLFAAKCHQEERWAGMLADNLRLMESLAADRLAGDIKALRTALQISEEGPTHAPARPCHSCQALSDTLAESEAEHAGMRGAAVAAMRHLTAQQRSLREALERLAPVLAAGDPNGCPEANTQLRLKVAARLRQLAQPPPQMAGAGVLLDGLLGAVPSAAEIGAALSCADSSQAEKCMGVWLETVISWLQTMSTNADEAPKGCGKEGADSGVQQLEGALHVVVGRLVDRAFATQSAIVHFAHSVARQAHALSAANQQLRETRQNERRMLDVLMTDRQKLLANVAALRCCAESAVCARCRQPVSDCSSASSAAA</sequence>
<feature type="compositionally biased region" description="Low complexity" evidence="2">
    <location>
        <begin position="619"/>
        <end position="639"/>
    </location>
</feature>
<keyword evidence="1" id="KW-0175">Coiled coil</keyword>
<accession>A0ABR2YVS3</accession>
<feature type="compositionally biased region" description="Low complexity" evidence="2">
    <location>
        <begin position="496"/>
        <end position="522"/>
    </location>
</feature>
<name>A0ABR2YVS3_9CHLO</name>
<feature type="transmembrane region" description="Helical" evidence="3">
    <location>
        <begin position="108"/>
        <end position="132"/>
    </location>
</feature>
<keyword evidence="3" id="KW-0472">Membrane</keyword>
<proteinExistence type="predicted"/>
<feature type="coiled-coil region" evidence="1">
    <location>
        <begin position="375"/>
        <end position="434"/>
    </location>
</feature>
<dbReference type="Proteomes" id="UP001491310">
    <property type="component" value="Unassembled WGS sequence"/>
</dbReference>
<reference evidence="4 5" key="1">
    <citation type="journal article" date="2024" name="Nat. Commun.">
        <title>Phylogenomics reveals the evolutionary origins of lichenization in chlorophyte algae.</title>
        <authorList>
            <person name="Puginier C."/>
            <person name="Libourel C."/>
            <person name="Otte J."/>
            <person name="Skaloud P."/>
            <person name="Haon M."/>
            <person name="Grisel S."/>
            <person name="Petersen M."/>
            <person name="Berrin J.G."/>
            <person name="Delaux P.M."/>
            <person name="Dal Grande F."/>
            <person name="Keller J."/>
        </authorList>
    </citation>
    <scope>NUCLEOTIDE SEQUENCE [LARGE SCALE GENOMIC DNA]</scope>
    <source>
        <strain evidence="4 5">SAG 216-7</strain>
    </source>
</reference>
<evidence type="ECO:0000313" key="5">
    <source>
        <dbReference type="Proteomes" id="UP001491310"/>
    </source>
</evidence>
<evidence type="ECO:0000256" key="1">
    <source>
        <dbReference type="SAM" id="Coils"/>
    </source>
</evidence>
<evidence type="ECO:0000256" key="2">
    <source>
        <dbReference type="SAM" id="MobiDB-lite"/>
    </source>
</evidence>
<feature type="region of interest" description="Disordered" evidence="2">
    <location>
        <begin position="619"/>
        <end position="640"/>
    </location>
</feature>
<organism evidence="4 5">
    <name type="scientific">Coccomyxa subellipsoidea</name>
    <dbReference type="NCBI Taxonomy" id="248742"/>
    <lineage>
        <taxon>Eukaryota</taxon>
        <taxon>Viridiplantae</taxon>
        <taxon>Chlorophyta</taxon>
        <taxon>core chlorophytes</taxon>
        <taxon>Trebouxiophyceae</taxon>
        <taxon>Trebouxiophyceae incertae sedis</taxon>
        <taxon>Coccomyxaceae</taxon>
        <taxon>Coccomyxa</taxon>
    </lineage>
</organism>
<feature type="region of interest" description="Disordered" evidence="2">
    <location>
        <begin position="490"/>
        <end position="522"/>
    </location>
</feature>
<keyword evidence="3" id="KW-0812">Transmembrane</keyword>